<name>A0A974DYV7_XENLA</name>
<dbReference type="AlphaFoldDB" id="A0A974DYV7"/>
<dbReference type="EMBL" id="CM004466">
    <property type="protein sequence ID" value="OCU00298.1"/>
    <property type="molecule type" value="Genomic_DNA"/>
</dbReference>
<dbReference type="Proteomes" id="UP000694892">
    <property type="component" value="Chromosome 1L"/>
</dbReference>
<reference evidence="2" key="1">
    <citation type="journal article" date="2016" name="Nature">
        <title>Genome evolution in the allotetraploid frog Xenopus laevis.</title>
        <authorList>
            <person name="Session A.M."/>
            <person name="Uno Y."/>
            <person name="Kwon T."/>
            <person name="Chapman J.A."/>
            <person name="Toyoda A."/>
            <person name="Takahashi S."/>
            <person name="Fukui A."/>
            <person name="Hikosaka A."/>
            <person name="Suzuki A."/>
            <person name="Kondo M."/>
            <person name="van Heeringen S.J."/>
            <person name="Quigley I."/>
            <person name="Heinz S."/>
            <person name="Ogino H."/>
            <person name="Ochi H."/>
            <person name="Hellsten U."/>
            <person name="Lyons J.B."/>
            <person name="Simakov O."/>
            <person name="Putnam N."/>
            <person name="Stites J."/>
            <person name="Kuroki Y."/>
            <person name="Tanaka T."/>
            <person name="Michiue T."/>
            <person name="Watanabe M."/>
            <person name="Bogdanovic O."/>
            <person name="Lister R."/>
            <person name="Georgiou G."/>
            <person name="Paranjpe S.S."/>
            <person name="van Kruijsbergen I."/>
            <person name="Shu S."/>
            <person name="Carlson J."/>
            <person name="Kinoshita T."/>
            <person name="Ohta Y."/>
            <person name="Mawaribuchi S."/>
            <person name="Jenkins J."/>
            <person name="Grimwood J."/>
            <person name="Schmutz J."/>
            <person name="Mitros T."/>
            <person name="Mozaffari S.V."/>
            <person name="Suzuki Y."/>
            <person name="Haramoto Y."/>
            <person name="Yamamoto T.S."/>
            <person name="Takagi C."/>
            <person name="Heald R."/>
            <person name="Miller K."/>
            <person name="Haudenschild C."/>
            <person name="Kitzman J."/>
            <person name="Nakayama T."/>
            <person name="Izutsu Y."/>
            <person name="Robert J."/>
            <person name="Fortriede J."/>
            <person name="Burns K."/>
            <person name="Lotay V."/>
            <person name="Karimi K."/>
            <person name="Yasuoka Y."/>
            <person name="Dichmann D.S."/>
            <person name="Flajnik M.F."/>
            <person name="Houston D.W."/>
            <person name="Shendure J."/>
            <person name="DuPasquier L."/>
            <person name="Vize P.D."/>
            <person name="Zorn A.M."/>
            <person name="Ito M."/>
            <person name="Marcotte E.M."/>
            <person name="Wallingford J.B."/>
            <person name="Ito Y."/>
            <person name="Asashima M."/>
            <person name="Ueno N."/>
            <person name="Matsuda Y."/>
            <person name="Veenstra G.J."/>
            <person name="Fujiyama A."/>
            <person name="Harland R.M."/>
            <person name="Taira M."/>
            <person name="Rokhsar D.S."/>
        </authorList>
    </citation>
    <scope>NUCLEOTIDE SEQUENCE [LARGE SCALE GENOMIC DNA]</scope>
    <source>
        <strain evidence="2">J</strain>
    </source>
</reference>
<proteinExistence type="predicted"/>
<evidence type="ECO:0000313" key="2">
    <source>
        <dbReference type="Proteomes" id="UP000694892"/>
    </source>
</evidence>
<gene>
    <name evidence="1" type="ORF">XELAEV_18006067mg</name>
</gene>
<organism evidence="1 2">
    <name type="scientific">Xenopus laevis</name>
    <name type="common">African clawed frog</name>
    <dbReference type="NCBI Taxonomy" id="8355"/>
    <lineage>
        <taxon>Eukaryota</taxon>
        <taxon>Metazoa</taxon>
        <taxon>Chordata</taxon>
        <taxon>Craniata</taxon>
        <taxon>Vertebrata</taxon>
        <taxon>Euteleostomi</taxon>
        <taxon>Amphibia</taxon>
        <taxon>Batrachia</taxon>
        <taxon>Anura</taxon>
        <taxon>Pipoidea</taxon>
        <taxon>Pipidae</taxon>
        <taxon>Xenopodinae</taxon>
        <taxon>Xenopus</taxon>
        <taxon>Xenopus</taxon>
    </lineage>
</organism>
<evidence type="ECO:0000313" key="1">
    <source>
        <dbReference type="EMBL" id="OCU00298.1"/>
    </source>
</evidence>
<protein>
    <submittedName>
        <fullName evidence="1">Uncharacterized protein</fullName>
    </submittedName>
</protein>
<sequence length="85" mass="9183">MVDPSPPLSVLLQSINIALAFFNRAMLIHCGSPTVCSITGITPSTSFIGALCAIIQRIYKMSVYLIHIDSLGVHYGPLPRSQTSH</sequence>
<accession>A0A974DYV7</accession>